<sequence length="93" mass="10673">KATAETRERSAQTRYQSDAMRSTKCYTRAFLGSVLGGFLVLFSGIWLIVRDEELPEDTGERLIPRRWEWYAISIFFTIGAVTYTVELLGIVTF</sequence>
<comment type="caution">
    <text evidence="2">The sequence shown here is derived from an EMBL/GenBank/DDBJ whole genome shotgun (WGS) entry which is preliminary data.</text>
</comment>
<dbReference type="RefSeq" id="WP_005579616.1">
    <property type="nucleotide sequence ID" value="NZ_AOIC01000075.1"/>
</dbReference>
<feature type="transmembrane region" description="Helical" evidence="1">
    <location>
        <begin position="29"/>
        <end position="49"/>
    </location>
</feature>
<keyword evidence="1" id="KW-0472">Membrane</keyword>
<feature type="non-terminal residue" evidence="2">
    <location>
        <position position="1"/>
    </location>
</feature>
<dbReference type="AlphaFoldDB" id="L9Y2G4"/>
<dbReference type="Proteomes" id="UP000011613">
    <property type="component" value="Unassembled WGS sequence"/>
</dbReference>
<dbReference type="EMBL" id="AOIC01000075">
    <property type="protein sequence ID" value="ELY67876.1"/>
    <property type="molecule type" value="Genomic_DNA"/>
</dbReference>
<keyword evidence="1" id="KW-0812">Transmembrane</keyword>
<organism evidence="2 3">
    <name type="scientific">Natronobacterium gregoryi (strain ATCC 43098 / DSM 3393 / CCM 3738 / CIP 104747 / IAM 13177 / JCM 8860 / NBRC 102187 / NCIMB 2189 / SP2)</name>
    <dbReference type="NCBI Taxonomy" id="797304"/>
    <lineage>
        <taxon>Archaea</taxon>
        <taxon>Methanobacteriati</taxon>
        <taxon>Methanobacteriota</taxon>
        <taxon>Stenosarchaea group</taxon>
        <taxon>Halobacteria</taxon>
        <taxon>Halobacteriales</taxon>
        <taxon>Natrialbaceae</taxon>
        <taxon>Natronobacterium</taxon>
    </lineage>
</organism>
<evidence type="ECO:0000313" key="2">
    <source>
        <dbReference type="EMBL" id="ELY67876.1"/>
    </source>
</evidence>
<proteinExistence type="predicted"/>
<protein>
    <submittedName>
        <fullName evidence="2">Uncharacterized protein</fullName>
    </submittedName>
</protein>
<reference evidence="2 3" key="1">
    <citation type="journal article" date="2014" name="PLoS Genet.">
        <title>Phylogenetically driven sequencing of extremely halophilic archaea reveals strategies for static and dynamic osmo-response.</title>
        <authorList>
            <person name="Becker E.A."/>
            <person name="Seitzer P.M."/>
            <person name="Tritt A."/>
            <person name="Larsen D."/>
            <person name="Krusor M."/>
            <person name="Yao A.I."/>
            <person name="Wu D."/>
            <person name="Madern D."/>
            <person name="Eisen J.A."/>
            <person name="Darling A.E."/>
            <person name="Facciotti M.T."/>
        </authorList>
    </citation>
    <scope>NUCLEOTIDE SEQUENCE [LARGE SCALE GENOMIC DNA]</scope>
    <source>
        <strain evidence="2 3">SP2</strain>
    </source>
</reference>
<evidence type="ECO:0000256" key="1">
    <source>
        <dbReference type="SAM" id="Phobius"/>
    </source>
</evidence>
<feature type="transmembrane region" description="Helical" evidence="1">
    <location>
        <begin position="69"/>
        <end position="91"/>
    </location>
</feature>
<name>L9Y2G4_NATGS</name>
<accession>L9Y2G4</accession>
<gene>
    <name evidence="2" type="ORF">C490_10500</name>
</gene>
<evidence type="ECO:0000313" key="3">
    <source>
        <dbReference type="Proteomes" id="UP000011613"/>
    </source>
</evidence>
<keyword evidence="1" id="KW-1133">Transmembrane helix</keyword>